<dbReference type="Proteomes" id="UP001153712">
    <property type="component" value="Chromosome 6"/>
</dbReference>
<dbReference type="Pfam" id="PF01423">
    <property type="entry name" value="LSM"/>
    <property type="match status" value="1"/>
</dbReference>
<dbReference type="Gene3D" id="2.30.30.100">
    <property type="match status" value="1"/>
</dbReference>
<dbReference type="EMBL" id="OU900099">
    <property type="protein sequence ID" value="CAG9863103.1"/>
    <property type="molecule type" value="Genomic_DNA"/>
</dbReference>
<evidence type="ECO:0000259" key="1">
    <source>
        <dbReference type="Pfam" id="PF01423"/>
    </source>
</evidence>
<dbReference type="GO" id="GO:0006398">
    <property type="term" value="P:mRNA 3'-end processing by stem-loop binding and cleavage"/>
    <property type="evidence" value="ECO:0007669"/>
    <property type="project" value="TreeGrafter"/>
</dbReference>
<organism evidence="2 3">
    <name type="scientific">Phyllotreta striolata</name>
    <name type="common">Striped flea beetle</name>
    <name type="synonym">Crioceris striolata</name>
    <dbReference type="NCBI Taxonomy" id="444603"/>
    <lineage>
        <taxon>Eukaryota</taxon>
        <taxon>Metazoa</taxon>
        <taxon>Ecdysozoa</taxon>
        <taxon>Arthropoda</taxon>
        <taxon>Hexapoda</taxon>
        <taxon>Insecta</taxon>
        <taxon>Pterygota</taxon>
        <taxon>Neoptera</taxon>
        <taxon>Endopterygota</taxon>
        <taxon>Coleoptera</taxon>
        <taxon>Polyphaga</taxon>
        <taxon>Cucujiformia</taxon>
        <taxon>Chrysomeloidea</taxon>
        <taxon>Chrysomelidae</taxon>
        <taxon>Galerucinae</taxon>
        <taxon>Alticini</taxon>
        <taxon>Phyllotreta</taxon>
    </lineage>
</organism>
<dbReference type="CDD" id="cd01733">
    <property type="entry name" value="LSm10"/>
    <property type="match status" value="1"/>
</dbReference>
<reference evidence="2" key="1">
    <citation type="submission" date="2022-01" db="EMBL/GenBank/DDBJ databases">
        <authorList>
            <person name="King R."/>
        </authorList>
    </citation>
    <scope>NUCLEOTIDE SEQUENCE</scope>
</reference>
<name>A0A9N9TWA8_PHYSR</name>
<dbReference type="SUPFAM" id="SSF50182">
    <property type="entry name" value="Sm-like ribonucleoproteins"/>
    <property type="match status" value="1"/>
</dbReference>
<evidence type="ECO:0000313" key="2">
    <source>
        <dbReference type="EMBL" id="CAG9863103.1"/>
    </source>
</evidence>
<evidence type="ECO:0000313" key="3">
    <source>
        <dbReference type="Proteomes" id="UP001153712"/>
    </source>
</evidence>
<keyword evidence="3" id="KW-1185">Reference proteome</keyword>
<dbReference type="GO" id="GO:0071254">
    <property type="term" value="C:cytoplasmic U snRNP body"/>
    <property type="evidence" value="ECO:0007669"/>
    <property type="project" value="TreeGrafter"/>
</dbReference>
<dbReference type="AlphaFoldDB" id="A0A9N9TWA8"/>
<protein>
    <recommendedName>
        <fullName evidence="1">Sm domain-containing protein</fullName>
    </recommendedName>
</protein>
<accession>A0A9N9TWA8</accession>
<gene>
    <name evidence="2" type="ORF">PHYEVI_LOCUS9403</name>
</gene>
<dbReference type="OrthoDB" id="10256176at2759"/>
<dbReference type="GO" id="GO:0016604">
    <property type="term" value="C:nuclear body"/>
    <property type="evidence" value="ECO:0007669"/>
    <property type="project" value="TreeGrafter"/>
</dbReference>
<dbReference type="PANTHER" id="PTHR21196:SF1">
    <property type="entry name" value="U7 SNRNA-ASSOCIATED SM-LIKE PROTEIN LSM10"/>
    <property type="match status" value="1"/>
</dbReference>
<dbReference type="GO" id="GO:0071208">
    <property type="term" value="F:histone pre-mRNA DCP binding"/>
    <property type="evidence" value="ECO:0007669"/>
    <property type="project" value="TreeGrafter"/>
</dbReference>
<dbReference type="PANTHER" id="PTHR21196">
    <property type="entry name" value="U7 SNRNA-ASSOCIATED SM-LIKE PROTEIN LSM10"/>
    <property type="match status" value="1"/>
</dbReference>
<dbReference type="InterPro" id="IPR010920">
    <property type="entry name" value="LSM_dom_sf"/>
</dbReference>
<dbReference type="GO" id="GO:0071209">
    <property type="term" value="F:U7 snRNA binding"/>
    <property type="evidence" value="ECO:0007669"/>
    <property type="project" value="TreeGrafter"/>
</dbReference>
<dbReference type="InterPro" id="IPR052840">
    <property type="entry name" value="U7_snRNA_Sm-like"/>
</dbReference>
<feature type="domain" description="Sm" evidence="1">
    <location>
        <begin position="30"/>
        <end position="91"/>
    </location>
</feature>
<dbReference type="InterPro" id="IPR001163">
    <property type="entry name" value="Sm_dom_euk/arc"/>
</dbReference>
<sequence length="144" mass="16957">MEDSSEKVYSKRSSRREQFHFYNSLACLVKALEGSHTLVDLRNESSVAGYVVLVDGYMNIELSDVVYLDPRGEKYYFPQFFVRHRNIRYVHIPSEHKSVDLMQNQLKGLNYFKTGNKGKRSYKEVRARRYQKETLCSLNTENKS</sequence>
<proteinExistence type="predicted"/>